<dbReference type="KEGG" id="ddl:Desdi_1956"/>
<evidence type="ECO:0000256" key="10">
    <source>
        <dbReference type="ARBA" id="ARBA00023209"/>
    </source>
</evidence>
<dbReference type="Proteomes" id="UP000010797">
    <property type="component" value="Chromosome"/>
</dbReference>
<organism evidence="15 16">
    <name type="scientific">Desulfitobacterium dichloroeliminans (strain LMG P-21439 / DCA1)</name>
    <dbReference type="NCBI Taxonomy" id="871963"/>
    <lineage>
        <taxon>Bacteria</taxon>
        <taxon>Bacillati</taxon>
        <taxon>Bacillota</taxon>
        <taxon>Clostridia</taxon>
        <taxon>Eubacteriales</taxon>
        <taxon>Desulfitobacteriaceae</taxon>
        <taxon>Desulfitobacterium</taxon>
    </lineage>
</organism>
<keyword evidence="16" id="KW-1185">Reference proteome</keyword>
<dbReference type="Gene3D" id="3.30.870.10">
    <property type="entry name" value="Endonuclease Chain A"/>
    <property type="match status" value="2"/>
</dbReference>
<evidence type="ECO:0000256" key="2">
    <source>
        <dbReference type="ARBA" id="ARBA00022475"/>
    </source>
</evidence>
<dbReference type="RefSeq" id="WP_015262390.1">
    <property type="nucleotide sequence ID" value="NC_019903.1"/>
</dbReference>
<dbReference type="InterPro" id="IPR025202">
    <property type="entry name" value="PLD-like_dom"/>
</dbReference>
<feature type="active site" evidence="12">
    <location>
        <position position="393"/>
    </location>
</feature>
<reference evidence="16" key="1">
    <citation type="submission" date="2012-02" db="EMBL/GenBank/DDBJ databases">
        <title>Complete sequence of Desulfitobacterium dichloroeliminans LMG P-21439.</title>
        <authorList>
            <person name="Lucas S."/>
            <person name="Han J."/>
            <person name="Lapidus A."/>
            <person name="Cheng J.-F."/>
            <person name="Goodwin L."/>
            <person name="Pitluck S."/>
            <person name="Peters L."/>
            <person name="Ovchinnikova G."/>
            <person name="Teshima H."/>
            <person name="Detter J.C."/>
            <person name="Han C."/>
            <person name="Tapia R."/>
            <person name="Land M."/>
            <person name="Hauser L."/>
            <person name="Kyrpides N."/>
            <person name="Ivanova N."/>
            <person name="Pagani I."/>
            <person name="Kruse T."/>
            <person name="de Vos W.M."/>
            <person name="Boon N."/>
            <person name="Smidt H."/>
            <person name="Woyke T."/>
        </authorList>
    </citation>
    <scope>NUCLEOTIDE SEQUENCE [LARGE SCALE GENOMIC DNA]</scope>
    <source>
        <strain evidence="16">LMG P-21439 / DCA1</strain>
    </source>
</reference>
<feature type="active site" evidence="12">
    <location>
        <position position="224"/>
    </location>
</feature>
<dbReference type="EMBL" id="CP003344">
    <property type="protein sequence ID" value="AGA69404.1"/>
    <property type="molecule type" value="Genomic_DNA"/>
</dbReference>
<feature type="active site" evidence="12">
    <location>
        <position position="219"/>
    </location>
</feature>
<comment type="catalytic activity">
    <reaction evidence="12">
        <text>2 a 1,2-diacyl-sn-glycero-3-phospho-(1'-sn-glycerol) = a cardiolipin + glycerol</text>
        <dbReference type="Rhea" id="RHEA:31451"/>
        <dbReference type="ChEBI" id="CHEBI:17754"/>
        <dbReference type="ChEBI" id="CHEBI:62237"/>
        <dbReference type="ChEBI" id="CHEBI:64716"/>
    </reaction>
</comment>
<dbReference type="CDD" id="cd09112">
    <property type="entry name" value="PLDc_CLS_2"/>
    <property type="match status" value="1"/>
</dbReference>
<evidence type="ECO:0000256" key="5">
    <source>
        <dbReference type="ARBA" id="ARBA00022692"/>
    </source>
</evidence>
<keyword evidence="9 12" id="KW-0472">Membrane</keyword>
<evidence type="ECO:0000256" key="6">
    <source>
        <dbReference type="ARBA" id="ARBA00022737"/>
    </source>
</evidence>
<dbReference type="HOGENOM" id="CLU_038053_1_2_9"/>
<keyword evidence="5 12" id="KW-0812">Transmembrane</keyword>
<dbReference type="FunFam" id="3.30.870.10:FF:000014">
    <property type="entry name" value="Cardiolipin synthase"/>
    <property type="match status" value="1"/>
</dbReference>
<dbReference type="NCBIfam" id="TIGR04265">
    <property type="entry name" value="bac_cardiolipin"/>
    <property type="match status" value="1"/>
</dbReference>
<feature type="active site" evidence="12">
    <location>
        <position position="400"/>
    </location>
</feature>
<evidence type="ECO:0000256" key="4">
    <source>
        <dbReference type="ARBA" id="ARBA00022679"/>
    </source>
</evidence>
<evidence type="ECO:0000256" key="9">
    <source>
        <dbReference type="ARBA" id="ARBA00023136"/>
    </source>
</evidence>
<keyword evidence="4 12" id="KW-0808">Transferase</keyword>
<keyword evidence="8 12" id="KW-0443">Lipid metabolism</keyword>
<dbReference type="GO" id="GO:0032049">
    <property type="term" value="P:cardiolipin biosynthetic process"/>
    <property type="evidence" value="ECO:0007669"/>
    <property type="project" value="UniProtKB-UniRule"/>
</dbReference>
<accession>L0F6D5</accession>
<dbReference type="eggNOG" id="COG1502">
    <property type="taxonomic scope" value="Bacteria"/>
</dbReference>
<dbReference type="SUPFAM" id="SSF56024">
    <property type="entry name" value="Phospholipase D/nuclease"/>
    <property type="match status" value="2"/>
</dbReference>
<dbReference type="Pfam" id="PF13396">
    <property type="entry name" value="PLDc_N"/>
    <property type="match status" value="1"/>
</dbReference>
<dbReference type="PROSITE" id="PS50035">
    <property type="entry name" value="PLD"/>
    <property type="match status" value="2"/>
</dbReference>
<keyword evidence="2 12" id="KW-1003">Cell membrane</keyword>
<dbReference type="SMART" id="SM00155">
    <property type="entry name" value="PLDc"/>
    <property type="match status" value="2"/>
</dbReference>
<keyword evidence="3 12" id="KW-0444">Lipid biosynthesis</keyword>
<dbReference type="PANTHER" id="PTHR21248">
    <property type="entry name" value="CARDIOLIPIN SYNTHASE"/>
    <property type="match status" value="1"/>
</dbReference>
<evidence type="ECO:0000256" key="11">
    <source>
        <dbReference type="ARBA" id="ARBA00023264"/>
    </source>
</evidence>
<evidence type="ECO:0000256" key="13">
    <source>
        <dbReference type="NCBIfam" id="TIGR04265"/>
    </source>
</evidence>
<evidence type="ECO:0000313" key="16">
    <source>
        <dbReference type="Proteomes" id="UP000010797"/>
    </source>
</evidence>
<dbReference type="InterPro" id="IPR001736">
    <property type="entry name" value="PLipase_D/transphosphatidylase"/>
</dbReference>
<name>L0F6D5_DESDL</name>
<dbReference type="CDD" id="cd09110">
    <property type="entry name" value="PLDc_CLS_1"/>
    <property type="match status" value="1"/>
</dbReference>
<sequence>MIRFFIGLALITFFLALVIVYLEKENPENTTSWLSFLGVLNVFGFVLYLIFGCTPIKNRLFRRKHIPGDRLPRLTHHQVESMNQDHVFFQESLIGKHLSKIVLKSSYAPLSGNNSALLLHNGQGKFEALLQDLECAQDHIHMEYYIYHEDKIGETIQKILIRKARAGIKIRLILDGLGSKSLSKSFIQELKAAGIEYQWFFPLRFPQLLATLNYRNHRKLVVIDGKIGYLGGINIGDEYLSLSPKYGFWRDTHLRLEGESVQTIQETFLNDWYFTTNNIVRDKRYFPEYELFGDLLTQIIGGGPDSKHESVKALFYTIVSAAQSEIFITTPYFIPDESMVMALKSAALKGASVKILLQGKPDHKLPYLASSSYYCDLVKVGVEIYRYQKGILHSKVITIDQEISIIGSANFDIRSFQLDFELSAVIYNANFTKKIVCEQQADLMDSIKVTEEDIAQRTRQYSFQIALARLLSPFL</sequence>
<feature type="active site" evidence="12">
    <location>
        <position position="217"/>
    </location>
</feature>
<dbReference type="Pfam" id="PF13091">
    <property type="entry name" value="PLDc_2"/>
    <property type="match status" value="2"/>
</dbReference>
<comment type="similarity">
    <text evidence="12">Belongs to the phospholipase D family. Cardiolipin synthase subfamily.</text>
</comment>
<keyword evidence="6" id="KW-0677">Repeat</keyword>
<dbReference type="InterPro" id="IPR022924">
    <property type="entry name" value="Cardiolipin_synthase"/>
</dbReference>
<comment type="function">
    <text evidence="12">Catalyzes the reversible phosphatidyl group transfer from one phosphatidylglycerol molecule to another to form cardiolipin (CL) (diphosphatidylglycerol) and glycerol.</text>
</comment>
<dbReference type="InterPro" id="IPR030874">
    <property type="entry name" value="Cardiolipin_synth_Firmi"/>
</dbReference>
<feature type="domain" description="PLD phosphodiesterase" evidence="14">
    <location>
        <begin position="388"/>
        <end position="415"/>
    </location>
</feature>
<dbReference type="EC" id="2.7.8.-" evidence="12 13"/>
<comment type="subcellular location">
    <subcellularLocation>
        <location evidence="1 12">Cell membrane</location>
        <topology evidence="1 12">Multi-pass membrane protein</topology>
    </subcellularLocation>
</comment>
<evidence type="ECO:0000259" key="14">
    <source>
        <dbReference type="PROSITE" id="PS50035"/>
    </source>
</evidence>
<dbReference type="InterPro" id="IPR027379">
    <property type="entry name" value="CLS_N"/>
</dbReference>
<evidence type="ECO:0000256" key="12">
    <source>
        <dbReference type="HAMAP-Rule" id="MF_01916"/>
    </source>
</evidence>
<keyword evidence="7 12" id="KW-1133">Transmembrane helix</keyword>
<feature type="domain" description="PLD phosphodiesterase" evidence="14">
    <location>
        <begin position="212"/>
        <end position="239"/>
    </location>
</feature>
<feature type="active site" evidence="12">
    <location>
        <position position="395"/>
    </location>
</feature>
<evidence type="ECO:0000256" key="1">
    <source>
        <dbReference type="ARBA" id="ARBA00004651"/>
    </source>
</evidence>
<dbReference type="STRING" id="871963.Desdi_1956"/>
<dbReference type="PANTHER" id="PTHR21248:SF20">
    <property type="entry name" value="CARDIOLIPIN SYNTHASE YWIE-RELATED"/>
    <property type="match status" value="1"/>
</dbReference>
<dbReference type="AlphaFoldDB" id="L0F6D5"/>
<evidence type="ECO:0000256" key="7">
    <source>
        <dbReference type="ARBA" id="ARBA00022989"/>
    </source>
</evidence>
<keyword evidence="11 12" id="KW-1208">Phospholipid metabolism</keyword>
<dbReference type="HAMAP" id="MF_01916">
    <property type="entry name" value="Cardiolipin_synth_Cls"/>
    <property type="match status" value="1"/>
</dbReference>
<comment type="caution">
    <text evidence="12">Lacks conserved residue(s) required for the propagation of feature annotation.</text>
</comment>
<feature type="transmembrane region" description="Helical" evidence="12">
    <location>
        <begin position="32"/>
        <end position="54"/>
    </location>
</feature>
<dbReference type="GO" id="GO:0008808">
    <property type="term" value="F:cardiolipin synthase activity"/>
    <property type="evidence" value="ECO:0007669"/>
    <property type="project" value="UniProtKB-UniRule"/>
</dbReference>
<dbReference type="GO" id="GO:0005886">
    <property type="term" value="C:plasma membrane"/>
    <property type="evidence" value="ECO:0007669"/>
    <property type="project" value="UniProtKB-SubCell"/>
</dbReference>
<evidence type="ECO:0000256" key="8">
    <source>
        <dbReference type="ARBA" id="ARBA00023098"/>
    </source>
</evidence>
<evidence type="ECO:0000313" key="15">
    <source>
        <dbReference type="EMBL" id="AGA69404.1"/>
    </source>
</evidence>
<protein>
    <recommendedName>
        <fullName evidence="12 13">Cardiolipin synthase</fullName>
        <shortName evidence="12">CL synthase</shortName>
        <ecNumber evidence="12 13">2.7.8.-</ecNumber>
    </recommendedName>
</protein>
<evidence type="ECO:0000256" key="3">
    <source>
        <dbReference type="ARBA" id="ARBA00022516"/>
    </source>
</evidence>
<gene>
    <name evidence="15" type="ordered locus">Desdi_1956</name>
</gene>
<keyword evidence="10 12" id="KW-0594">Phospholipid biosynthesis</keyword>
<proteinExistence type="inferred from homology"/>